<dbReference type="EMBL" id="RAQJ01000003">
    <property type="protein sequence ID" value="RKE94905.1"/>
    <property type="molecule type" value="Genomic_DNA"/>
</dbReference>
<dbReference type="OrthoDB" id="9788959at2"/>
<proteinExistence type="inferred from homology"/>
<protein>
    <submittedName>
        <fullName evidence="3">Nucleotide-binding universal stress UspA family protein</fullName>
    </submittedName>
</protein>
<evidence type="ECO:0000313" key="3">
    <source>
        <dbReference type="EMBL" id="RKE94905.1"/>
    </source>
</evidence>
<dbReference type="InterPro" id="IPR014729">
    <property type="entry name" value="Rossmann-like_a/b/a_fold"/>
</dbReference>
<dbReference type="RefSeq" id="WP_120201311.1">
    <property type="nucleotide sequence ID" value="NZ_RAQJ01000003.1"/>
</dbReference>
<keyword evidence="4" id="KW-1185">Reference proteome</keyword>
<evidence type="ECO:0000256" key="1">
    <source>
        <dbReference type="ARBA" id="ARBA00008791"/>
    </source>
</evidence>
<sequence>MKKILLPTDFSENSINAIHYALQFYKYEQCKFYLLNVQKASSFVTDDLMTMQPSATIFNSLISSVKEQIESLTKDLQQEYENALHDFKSIVDYDNFIEAINNLVDVEQIDLIIMGTRGATKIGEKLFGSNTTRVIQHSNCPVIAIPNNYKYSQIMDVVFTSNYYTQYSYKDLKPLIDLVEKHDYMVHVIHVKDSEYITDYQENNRAFLDSCFSNVNHSFVALEQGDLFNSVTNYITTHKIDFLAMMSRKHSFLERLFITHPAERFAFDLKVPLLVMENTGEFYLK</sequence>
<name>A0A420DL34_9FLAO</name>
<dbReference type="PANTHER" id="PTHR46268:SF22">
    <property type="entry name" value="SENSOR PROTEIN KDPD-RELATED"/>
    <property type="match status" value="1"/>
</dbReference>
<comment type="similarity">
    <text evidence="1">Belongs to the universal stress protein A family.</text>
</comment>
<comment type="caution">
    <text evidence="3">The sequence shown here is derived from an EMBL/GenBank/DDBJ whole genome shotgun (WGS) entry which is preliminary data.</text>
</comment>
<feature type="domain" description="UspA" evidence="2">
    <location>
        <begin position="1"/>
        <end position="146"/>
    </location>
</feature>
<dbReference type="AlphaFoldDB" id="A0A420DL34"/>
<dbReference type="CDD" id="cd00293">
    <property type="entry name" value="USP-like"/>
    <property type="match status" value="1"/>
</dbReference>
<accession>A0A420DL34</accession>
<dbReference type="PRINTS" id="PR01438">
    <property type="entry name" value="UNVRSLSTRESS"/>
</dbReference>
<dbReference type="SUPFAM" id="SSF52402">
    <property type="entry name" value="Adenine nucleotide alpha hydrolases-like"/>
    <property type="match status" value="2"/>
</dbReference>
<evidence type="ECO:0000313" key="4">
    <source>
        <dbReference type="Proteomes" id="UP000284892"/>
    </source>
</evidence>
<gene>
    <name evidence="3" type="ORF">BXY80_1919</name>
</gene>
<evidence type="ECO:0000259" key="2">
    <source>
        <dbReference type="Pfam" id="PF00582"/>
    </source>
</evidence>
<dbReference type="Gene3D" id="3.40.50.620">
    <property type="entry name" value="HUPs"/>
    <property type="match status" value="2"/>
</dbReference>
<dbReference type="Pfam" id="PF00582">
    <property type="entry name" value="Usp"/>
    <property type="match status" value="1"/>
</dbReference>
<organism evidence="3 4">
    <name type="scientific">Ichthyenterobacterium magnum</name>
    <dbReference type="NCBI Taxonomy" id="1230530"/>
    <lineage>
        <taxon>Bacteria</taxon>
        <taxon>Pseudomonadati</taxon>
        <taxon>Bacteroidota</taxon>
        <taxon>Flavobacteriia</taxon>
        <taxon>Flavobacteriales</taxon>
        <taxon>Flavobacteriaceae</taxon>
        <taxon>Ichthyenterobacterium</taxon>
    </lineage>
</organism>
<dbReference type="Proteomes" id="UP000284892">
    <property type="component" value="Unassembled WGS sequence"/>
</dbReference>
<dbReference type="PANTHER" id="PTHR46268">
    <property type="entry name" value="STRESS RESPONSE PROTEIN NHAX"/>
    <property type="match status" value="1"/>
</dbReference>
<dbReference type="InterPro" id="IPR006015">
    <property type="entry name" value="Universal_stress_UspA"/>
</dbReference>
<reference evidence="3 4" key="1">
    <citation type="submission" date="2018-09" db="EMBL/GenBank/DDBJ databases">
        <title>Genomic Encyclopedia of Archaeal and Bacterial Type Strains, Phase II (KMG-II): from individual species to whole genera.</title>
        <authorList>
            <person name="Goeker M."/>
        </authorList>
    </citation>
    <scope>NUCLEOTIDE SEQUENCE [LARGE SCALE GENOMIC DNA]</scope>
    <source>
        <strain evidence="3 4">DSM 26283</strain>
    </source>
</reference>
<dbReference type="InterPro" id="IPR006016">
    <property type="entry name" value="UspA"/>
</dbReference>